<comment type="caution">
    <text evidence="3">The sequence shown here is derived from an EMBL/GenBank/DDBJ whole genome shotgun (WGS) entry which is preliminary data.</text>
</comment>
<feature type="transmembrane region" description="Helical" evidence="1">
    <location>
        <begin position="81"/>
        <end position="100"/>
    </location>
</feature>
<dbReference type="PANTHER" id="PTHR23028">
    <property type="entry name" value="ACETYLTRANSFERASE"/>
    <property type="match status" value="1"/>
</dbReference>
<feature type="transmembrane region" description="Helical" evidence="1">
    <location>
        <begin position="242"/>
        <end position="260"/>
    </location>
</feature>
<feature type="transmembrane region" description="Helical" evidence="1">
    <location>
        <begin position="213"/>
        <end position="230"/>
    </location>
</feature>
<sequence>MDGEARHGNPSSTRFALIEAVRGIAAVLVVFSHTADKSGWFYTYVFDPGKLGVVVFFFISGYLVIPSAARDGSAYNFLCKRFFRLYPMYWLSLVLAYLVWSDRLDATDWVANITMAQQLFGFDNAIDVYWTLTIEFVLYTVITAFLVVNPSIILNRFKGVLLVLGLLCVASAMLRWGTQSRIPVAVPLGLFCMFTGAQMRYEIDAGLSVGKTAIVFSVVAIISCAFAYSFSTTFSETPSRYIISYLLGGAVFVLVTHAPYLDFGTPLKALGSVSFGVYLLHKLVIDWLEPYYTDGLALFLITLIISVIVSAPLYYWYERPLAGYGHKLVKR</sequence>
<keyword evidence="1" id="KW-1133">Transmembrane helix</keyword>
<gene>
    <name evidence="3" type="ORF">EDD52_1083</name>
</gene>
<feature type="transmembrane region" description="Helical" evidence="1">
    <location>
        <begin position="12"/>
        <end position="31"/>
    </location>
</feature>
<proteinExistence type="predicted"/>
<dbReference type="InterPro" id="IPR050879">
    <property type="entry name" value="Acyltransferase_3"/>
</dbReference>
<name>A0A4R3J9S9_9RHOB</name>
<evidence type="ECO:0000256" key="1">
    <source>
        <dbReference type="SAM" id="Phobius"/>
    </source>
</evidence>
<dbReference type="GO" id="GO:0016747">
    <property type="term" value="F:acyltransferase activity, transferring groups other than amino-acyl groups"/>
    <property type="evidence" value="ECO:0007669"/>
    <property type="project" value="InterPro"/>
</dbReference>
<feature type="transmembrane region" description="Helical" evidence="1">
    <location>
        <begin position="51"/>
        <end position="69"/>
    </location>
</feature>
<keyword evidence="1" id="KW-0472">Membrane</keyword>
<accession>A0A4R3J9S9</accession>
<dbReference type="GO" id="GO:0016020">
    <property type="term" value="C:membrane"/>
    <property type="evidence" value="ECO:0007669"/>
    <property type="project" value="TreeGrafter"/>
</dbReference>
<dbReference type="Proteomes" id="UP000295696">
    <property type="component" value="Unassembled WGS sequence"/>
</dbReference>
<feature type="transmembrane region" description="Helical" evidence="1">
    <location>
        <begin position="128"/>
        <end position="148"/>
    </location>
</feature>
<dbReference type="Pfam" id="PF01757">
    <property type="entry name" value="Acyl_transf_3"/>
    <property type="match status" value="1"/>
</dbReference>
<reference evidence="3 4" key="1">
    <citation type="submission" date="2019-03" db="EMBL/GenBank/DDBJ databases">
        <title>Genomic Encyclopedia of Type Strains, Phase IV (KMG-IV): sequencing the most valuable type-strain genomes for metagenomic binning, comparative biology and taxonomic classification.</title>
        <authorList>
            <person name="Goeker M."/>
        </authorList>
    </citation>
    <scope>NUCLEOTIDE SEQUENCE [LARGE SCALE GENOMIC DNA]</scope>
    <source>
        <strain evidence="3 4">DSM 104836</strain>
    </source>
</reference>
<dbReference type="InterPro" id="IPR002656">
    <property type="entry name" value="Acyl_transf_3_dom"/>
</dbReference>
<feature type="domain" description="Acyltransferase 3" evidence="2">
    <location>
        <begin position="18"/>
        <end position="314"/>
    </location>
</feature>
<protein>
    <submittedName>
        <fullName evidence="3">Peptidoglycan/LPS O-acetylase OafA/YrhL</fullName>
    </submittedName>
</protein>
<keyword evidence="4" id="KW-1185">Reference proteome</keyword>
<keyword evidence="1" id="KW-0812">Transmembrane</keyword>
<feature type="transmembrane region" description="Helical" evidence="1">
    <location>
        <begin position="160"/>
        <end position="178"/>
    </location>
</feature>
<dbReference type="AlphaFoldDB" id="A0A4R3J9S9"/>
<feature type="transmembrane region" description="Helical" evidence="1">
    <location>
        <begin position="297"/>
        <end position="317"/>
    </location>
</feature>
<evidence type="ECO:0000313" key="3">
    <source>
        <dbReference type="EMBL" id="TCS62709.1"/>
    </source>
</evidence>
<dbReference type="EMBL" id="SLZU01000008">
    <property type="protein sequence ID" value="TCS62709.1"/>
    <property type="molecule type" value="Genomic_DNA"/>
</dbReference>
<organism evidence="3 4">
    <name type="scientific">Primorskyibacter sedentarius</name>
    <dbReference type="NCBI Taxonomy" id="745311"/>
    <lineage>
        <taxon>Bacteria</taxon>
        <taxon>Pseudomonadati</taxon>
        <taxon>Pseudomonadota</taxon>
        <taxon>Alphaproteobacteria</taxon>
        <taxon>Rhodobacterales</taxon>
        <taxon>Roseobacteraceae</taxon>
        <taxon>Primorskyibacter</taxon>
    </lineage>
</organism>
<dbReference type="GO" id="GO:0000271">
    <property type="term" value="P:polysaccharide biosynthetic process"/>
    <property type="evidence" value="ECO:0007669"/>
    <property type="project" value="TreeGrafter"/>
</dbReference>
<evidence type="ECO:0000313" key="4">
    <source>
        <dbReference type="Proteomes" id="UP000295696"/>
    </source>
</evidence>
<evidence type="ECO:0000259" key="2">
    <source>
        <dbReference type="Pfam" id="PF01757"/>
    </source>
</evidence>
<dbReference type="PANTHER" id="PTHR23028:SF53">
    <property type="entry name" value="ACYL_TRANSF_3 DOMAIN-CONTAINING PROTEIN"/>
    <property type="match status" value="1"/>
</dbReference>